<gene>
    <name evidence="12" type="ORF">SAMN02745206_02450</name>
</gene>
<comment type="function">
    <text evidence="1">Part of the binding-protein-dependent transport system for glutamine; probably responsible for the translocation of the substrate across the membrane.</text>
</comment>
<evidence type="ECO:0000256" key="3">
    <source>
        <dbReference type="ARBA" id="ARBA00010072"/>
    </source>
</evidence>
<sequence>MLEAFNFRVLFDYMPLFLKGLWATAWLSAISLAGALLVGMVACGARLSKFRILSALAGAYIEAIRSTPLLAQLYFLYFGLPSLGVRLPEYQTGILALSLNSGAYMAEIIRAGVLSVSWGQIEAAMAYGLNYFQRMRYVVLPQALGITIPPLLGQAIVLVKDSALLSLISVFELTRAGQIITSERFMPAEGFFTTALLYLLIYYALKAFSSWWQKRLIFVQPA</sequence>
<keyword evidence="13" id="KW-1185">Reference proteome</keyword>
<reference evidence="13" key="1">
    <citation type="submission" date="2016-11" db="EMBL/GenBank/DDBJ databases">
        <authorList>
            <person name="Varghese N."/>
            <person name="Submissions S."/>
        </authorList>
    </citation>
    <scope>NUCLEOTIDE SEQUENCE [LARGE SCALE GENOMIC DNA]</scope>
    <source>
        <strain evidence="13">DSM 9756</strain>
    </source>
</reference>
<dbReference type="SUPFAM" id="SSF161098">
    <property type="entry name" value="MetI-like"/>
    <property type="match status" value="1"/>
</dbReference>
<evidence type="ECO:0000256" key="5">
    <source>
        <dbReference type="ARBA" id="ARBA00022475"/>
    </source>
</evidence>
<keyword evidence="6 10" id="KW-0812">Transmembrane</keyword>
<dbReference type="InterPro" id="IPR010065">
    <property type="entry name" value="AA_ABC_transptr_permease_3TM"/>
</dbReference>
<evidence type="ECO:0000256" key="9">
    <source>
        <dbReference type="ARBA" id="ARBA00023136"/>
    </source>
</evidence>
<dbReference type="OrthoDB" id="92598at2"/>
<feature type="domain" description="ABC transmembrane type-1" evidence="11">
    <location>
        <begin position="21"/>
        <end position="209"/>
    </location>
</feature>
<evidence type="ECO:0000259" key="11">
    <source>
        <dbReference type="PROSITE" id="PS50928"/>
    </source>
</evidence>
<dbReference type="PANTHER" id="PTHR30614:SF20">
    <property type="entry name" value="GLUTAMINE TRANSPORT SYSTEM PERMEASE PROTEIN GLNP"/>
    <property type="match status" value="1"/>
</dbReference>
<evidence type="ECO:0000256" key="7">
    <source>
        <dbReference type="ARBA" id="ARBA00022970"/>
    </source>
</evidence>
<evidence type="ECO:0000256" key="10">
    <source>
        <dbReference type="RuleBase" id="RU363032"/>
    </source>
</evidence>
<accession>A0A1M5DLB5</accession>
<dbReference type="InterPro" id="IPR000515">
    <property type="entry name" value="MetI-like"/>
</dbReference>
<dbReference type="Gene3D" id="1.10.3720.10">
    <property type="entry name" value="MetI-like"/>
    <property type="match status" value="1"/>
</dbReference>
<dbReference type="GO" id="GO:0022857">
    <property type="term" value="F:transmembrane transporter activity"/>
    <property type="evidence" value="ECO:0007669"/>
    <property type="project" value="InterPro"/>
</dbReference>
<proteinExistence type="inferred from homology"/>
<dbReference type="PANTHER" id="PTHR30614">
    <property type="entry name" value="MEMBRANE COMPONENT OF AMINO ACID ABC TRANSPORTER"/>
    <property type="match status" value="1"/>
</dbReference>
<comment type="similarity">
    <text evidence="3">Belongs to the binding-protein-dependent transport system permease family. HisMQ subfamily.</text>
</comment>
<evidence type="ECO:0000256" key="2">
    <source>
        <dbReference type="ARBA" id="ARBA00004429"/>
    </source>
</evidence>
<dbReference type="GO" id="GO:0043190">
    <property type="term" value="C:ATP-binding cassette (ABC) transporter complex"/>
    <property type="evidence" value="ECO:0007669"/>
    <property type="project" value="InterPro"/>
</dbReference>
<dbReference type="PROSITE" id="PS50928">
    <property type="entry name" value="ABC_TM1"/>
    <property type="match status" value="1"/>
</dbReference>
<dbReference type="GO" id="GO:0006865">
    <property type="term" value="P:amino acid transport"/>
    <property type="evidence" value="ECO:0007669"/>
    <property type="project" value="UniProtKB-KW"/>
</dbReference>
<dbReference type="STRING" id="1121391.SAMN02745206_02450"/>
<comment type="subcellular location">
    <subcellularLocation>
        <location evidence="2">Cell inner membrane</location>
        <topology evidence="2">Multi-pass membrane protein</topology>
    </subcellularLocation>
    <subcellularLocation>
        <location evidence="10">Cell membrane</location>
        <topology evidence="10">Multi-pass membrane protein</topology>
    </subcellularLocation>
</comment>
<dbReference type="AlphaFoldDB" id="A0A1M5DLB5"/>
<evidence type="ECO:0000256" key="4">
    <source>
        <dbReference type="ARBA" id="ARBA00022448"/>
    </source>
</evidence>
<keyword evidence="8 10" id="KW-1133">Transmembrane helix</keyword>
<keyword evidence="5" id="KW-1003">Cell membrane</keyword>
<dbReference type="CDD" id="cd06261">
    <property type="entry name" value="TM_PBP2"/>
    <property type="match status" value="1"/>
</dbReference>
<keyword evidence="7" id="KW-0029">Amino-acid transport</keyword>
<feature type="transmembrane region" description="Helical" evidence="10">
    <location>
        <begin position="20"/>
        <end position="43"/>
    </location>
</feature>
<dbReference type="InterPro" id="IPR035906">
    <property type="entry name" value="MetI-like_sf"/>
</dbReference>
<keyword evidence="9 10" id="KW-0472">Membrane</keyword>
<evidence type="ECO:0000256" key="8">
    <source>
        <dbReference type="ARBA" id="ARBA00022989"/>
    </source>
</evidence>
<dbReference type="EMBL" id="FQVB01000024">
    <property type="protein sequence ID" value="SHF67695.1"/>
    <property type="molecule type" value="Genomic_DNA"/>
</dbReference>
<dbReference type="InterPro" id="IPR043429">
    <property type="entry name" value="ArtM/GltK/GlnP/TcyL/YhdX-like"/>
</dbReference>
<dbReference type="NCBIfam" id="TIGR01726">
    <property type="entry name" value="HEQRo_perm_3TM"/>
    <property type="match status" value="1"/>
</dbReference>
<evidence type="ECO:0000313" key="12">
    <source>
        <dbReference type="EMBL" id="SHF67695.1"/>
    </source>
</evidence>
<evidence type="ECO:0000256" key="6">
    <source>
        <dbReference type="ARBA" id="ARBA00022692"/>
    </source>
</evidence>
<organism evidence="12 13">
    <name type="scientific">Desulfacinum infernum DSM 9756</name>
    <dbReference type="NCBI Taxonomy" id="1121391"/>
    <lineage>
        <taxon>Bacteria</taxon>
        <taxon>Pseudomonadati</taxon>
        <taxon>Thermodesulfobacteriota</taxon>
        <taxon>Syntrophobacteria</taxon>
        <taxon>Syntrophobacterales</taxon>
        <taxon>Syntrophobacteraceae</taxon>
        <taxon>Desulfacinum</taxon>
    </lineage>
</organism>
<evidence type="ECO:0000313" key="13">
    <source>
        <dbReference type="Proteomes" id="UP000184076"/>
    </source>
</evidence>
<dbReference type="RefSeq" id="WP_073039981.1">
    <property type="nucleotide sequence ID" value="NZ_FQVB01000024.1"/>
</dbReference>
<dbReference type="Proteomes" id="UP000184076">
    <property type="component" value="Unassembled WGS sequence"/>
</dbReference>
<dbReference type="Pfam" id="PF00528">
    <property type="entry name" value="BPD_transp_1"/>
    <property type="match status" value="1"/>
</dbReference>
<evidence type="ECO:0000256" key="1">
    <source>
        <dbReference type="ARBA" id="ARBA00003159"/>
    </source>
</evidence>
<protein>
    <submittedName>
        <fullName evidence="12">Polar amino acid transport system permease protein</fullName>
    </submittedName>
</protein>
<keyword evidence="4 10" id="KW-0813">Transport</keyword>
<name>A0A1M5DLB5_9BACT</name>
<feature type="transmembrane region" description="Helical" evidence="10">
    <location>
        <begin position="185"/>
        <end position="205"/>
    </location>
</feature>
<feature type="transmembrane region" description="Helical" evidence="10">
    <location>
        <begin position="137"/>
        <end position="159"/>
    </location>
</feature>